<dbReference type="GO" id="GO:0004674">
    <property type="term" value="F:protein serine/threonine kinase activity"/>
    <property type="evidence" value="ECO:0007669"/>
    <property type="project" value="UniProtKB-KW"/>
</dbReference>
<keyword evidence="4" id="KW-0723">Serine/threonine-protein kinase</keyword>
<dbReference type="OrthoDB" id="10258631at2759"/>
<dbReference type="InterPro" id="IPR018935">
    <property type="entry name" value="RIO_kinase_CS"/>
</dbReference>
<evidence type="ECO:0000256" key="11">
    <source>
        <dbReference type="ARBA" id="ARBA00047899"/>
    </source>
</evidence>
<dbReference type="SMART" id="SM00090">
    <property type="entry name" value="RIO"/>
    <property type="match status" value="1"/>
</dbReference>
<evidence type="ECO:0000313" key="18">
    <source>
        <dbReference type="Proteomes" id="UP000192257"/>
    </source>
</evidence>
<dbReference type="AlphaFoldDB" id="A0A1X0P272"/>
<evidence type="ECO:0000256" key="2">
    <source>
        <dbReference type="ARBA" id="ARBA00009196"/>
    </source>
</evidence>
<accession>A0A1X0P272</accession>
<evidence type="ECO:0000256" key="6">
    <source>
        <dbReference type="ARBA" id="ARBA00022723"/>
    </source>
</evidence>
<reference evidence="17 18" key="1">
    <citation type="submission" date="2017-03" db="EMBL/GenBank/DDBJ databases">
        <title>An alternative strategy for trypanosome survival in the mammalian bloodstream revealed through genome and transcriptome analysis of the ubiquitous bovine parasite Trypanosoma (Megatrypanum) theileri.</title>
        <authorList>
            <person name="Kelly S."/>
            <person name="Ivens A."/>
            <person name="Mott A."/>
            <person name="O'Neill E."/>
            <person name="Emms D."/>
            <person name="Macleod O."/>
            <person name="Voorheis P."/>
            <person name="Matthews J."/>
            <person name="Matthews K."/>
            <person name="Carrington M."/>
        </authorList>
    </citation>
    <scope>NUCLEOTIDE SEQUENCE [LARGE SCALE GENOMIC DNA]</scope>
    <source>
        <strain evidence="17">Edinburgh</strain>
    </source>
</reference>
<feature type="compositionally biased region" description="Acidic residues" evidence="15">
    <location>
        <begin position="394"/>
        <end position="414"/>
    </location>
</feature>
<organism evidence="17 18">
    <name type="scientific">Trypanosoma theileri</name>
    <dbReference type="NCBI Taxonomy" id="67003"/>
    <lineage>
        <taxon>Eukaryota</taxon>
        <taxon>Discoba</taxon>
        <taxon>Euglenozoa</taxon>
        <taxon>Kinetoplastea</taxon>
        <taxon>Metakinetoplastina</taxon>
        <taxon>Trypanosomatida</taxon>
        <taxon>Trypanosomatidae</taxon>
        <taxon>Trypanosoma</taxon>
    </lineage>
</organism>
<dbReference type="GO" id="GO:0030490">
    <property type="term" value="P:maturation of SSU-rRNA"/>
    <property type="evidence" value="ECO:0007669"/>
    <property type="project" value="TreeGrafter"/>
</dbReference>
<dbReference type="PANTHER" id="PTHR45852:SF1">
    <property type="entry name" value="SERINE_THREONINE-PROTEIN KINASE RIO2"/>
    <property type="match status" value="1"/>
</dbReference>
<feature type="region of interest" description="Disordered" evidence="15">
    <location>
        <begin position="448"/>
        <end position="488"/>
    </location>
</feature>
<dbReference type="GO" id="GO:0005634">
    <property type="term" value="C:nucleus"/>
    <property type="evidence" value="ECO:0007669"/>
    <property type="project" value="TreeGrafter"/>
</dbReference>
<evidence type="ECO:0000313" key="17">
    <source>
        <dbReference type="EMBL" id="ORC90928.1"/>
    </source>
</evidence>
<comment type="catalytic activity">
    <reaction evidence="12">
        <text>L-seryl-[protein] + ATP = O-phospho-L-seryl-[protein] + ADP + H(+)</text>
        <dbReference type="Rhea" id="RHEA:17989"/>
        <dbReference type="Rhea" id="RHEA-COMP:9863"/>
        <dbReference type="Rhea" id="RHEA-COMP:11604"/>
        <dbReference type="ChEBI" id="CHEBI:15378"/>
        <dbReference type="ChEBI" id="CHEBI:29999"/>
        <dbReference type="ChEBI" id="CHEBI:30616"/>
        <dbReference type="ChEBI" id="CHEBI:83421"/>
        <dbReference type="ChEBI" id="CHEBI:456216"/>
        <dbReference type="EC" id="2.7.11.1"/>
    </reaction>
</comment>
<evidence type="ECO:0000256" key="1">
    <source>
        <dbReference type="ARBA" id="ARBA00001946"/>
    </source>
</evidence>
<dbReference type="GO" id="GO:0030688">
    <property type="term" value="C:preribosome, small subunit precursor"/>
    <property type="evidence" value="ECO:0007669"/>
    <property type="project" value="TreeGrafter"/>
</dbReference>
<dbReference type="InterPro" id="IPR015285">
    <property type="entry name" value="RIO2_wHTH_N"/>
</dbReference>
<feature type="domain" description="RIO kinase" evidence="16">
    <location>
        <begin position="65"/>
        <end position="298"/>
    </location>
</feature>
<comment type="catalytic activity">
    <reaction evidence="11">
        <text>L-threonyl-[protein] + ATP = O-phospho-L-threonyl-[protein] + ADP + H(+)</text>
        <dbReference type="Rhea" id="RHEA:46608"/>
        <dbReference type="Rhea" id="RHEA-COMP:11060"/>
        <dbReference type="Rhea" id="RHEA-COMP:11605"/>
        <dbReference type="ChEBI" id="CHEBI:15378"/>
        <dbReference type="ChEBI" id="CHEBI:30013"/>
        <dbReference type="ChEBI" id="CHEBI:30616"/>
        <dbReference type="ChEBI" id="CHEBI:61977"/>
        <dbReference type="ChEBI" id="CHEBI:456216"/>
        <dbReference type="EC" id="2.7.11.1"/>
    </reaction>
</comment>
<comment type="similarity">
    <text evidence="2">Belongs to the protein kinase superfamily. RIO-type Ser/Thr kinase family.</text>
</comment>
<feature type="region of interest" description="Disordered" evidence="15">
    <location>
        <begin position="322"/>
        <end position="419"/>
    </location>
</feature>
<keyword evidence="7" id="KW-0547">Nucleotide-binding</keyword>
<dbReference type="InterPro" id="IPR036388">
    <property type="entry name" value="WH-like_DNA-bd_sf"/>
</dbReference>
<dbReference type="RefSeq" id="XP_028884994.1">
    <property type="nucleotide sequence ID" value="XM_029023798.1"/>
</dbReference>
<keyword evidence="9" id="KW-0067">ATP-binding</keyword>
<evidence type="ECO:0000256" key="9">
    <source>
        <dbReference type="ARBA" id="ARBA00022840"/>
    </source>
</evidence>
<dbReference type="FunFam" id="3.30.200.20:FF:000052">
    <property type="entry name" value="Serine/threonine-protein kinase RIO2"/>
    <property type="match status" value="1"/>
</dbReference>
<evidence type="ECO:0000256" key="10">
    <source>
        <dbReference type="ARBA" id="ARBA00022842"/>
    </source>
</evidence>
<keyword evidence="6" id="KW-0479">Metal-binding</keyword>
<evidence type="ECO:0000256" key="13">
    <source>
        <dbReference type="ARBA" id="ARBA00068353"/>
    </source>
</evidence>
<dbReference type="EC" id="2.7.11.1" evidence="3"/>
<dbReference type="Gene3D" id="1.10.510.10">
    <property type="entry name" value="Transferase(Phosphotransferase) domain 1"/>
    <property type="match status" value="1"/>
</dbReference>
<dbReference type="InterPro" id="IPR018934">
    <property type="entry name" value="RIO_dom"/>
</dbReference>
<dbReference type="PANTHER" id="PTHR45852">
    <property type="entry name" value="SER/THR-PROTEIN KINASE RIO2"/>
    <property type="match status" value="1"/>
</dbReference>
<gene>
    <name evidence="17" type="ORF">TM35_000073520</name>
</gene>
<evidence type="ECO:0000256" key="3">
    <source>
        <dbReference type="ARBA" id="ARBA00012513"/>
    </source>
</evidence>
<dbReference type="SUPFAM" id="SSF56112">
    <property type="entry name" value="Protein kinase-like (PK-like)"/>
    <property type="match status" value="1"/>
</dbReference>
<keyword evidence="8" id="KW-0418">Kinase</keyword>
<keyword evidence="10" id="KW-0460">Magnesium</keyword>
<dbReference type="SUPFAM" id="SSF46785">
    <property type="entry name" value="Winged helix' DNA-binding domain"/>
    <property type="match status" value="1"/>
</dbReference>
<evidence type="ECO:0000256" key="4">
    <source>
        <dbReference type="ARBA" id="ARBA00022527"/>
    </source>
</evidence>
<comment type="caution">
    <text evidence="17">The sequence shown here is derived from an EMBL/GenBank/DDBJ whole genome shotgun (WGS) entry which is preliminary data.</text>
</comment>
<dbReference type="STRING" id="67003.A0A1X0P272"/>
<dbReference type="CDD" id="cd05144">
    <property type="entry name" value="RIO2_C"/>
    <property type="match status" value="1"/>
</dbReference>
<dbReference type="Pfam" id="PF09202">
    <property type="entry name" value="Rio2_N"/>
    <property type="match status" value="1"/>
</dbReference>
<comment type="cofactor">
    <cofactor evidence="1">
        <name>Mg(2+)</name>
        <dbReference type="ChEBI" id="CHEBI:18420"/>
    </cofactor>
</comment>
<evidence type="ECO:0000259" key="16">
    <source>
        <dbReference type="SMART" id="SM00090"/>
    </source>
</evidence>
<sequence length="488" mass="55908">MVKLDVSLLRYLEDEDYRALTALEMTMRNHDVAPTVLIERIAQLPHGGCRKRLQLLLRQKLIHHENTAYDGYAMKYGAYDALALHTLHRRGALEAVAHRIGCGKESDILLASDGAGRECVLKLQRLGRCSFRSVTRHRDYKGGGRRRRGASWFFLSRLAAAKEFACLTALHAAGLPVPAPIAHNRHAIVMELVNGVTLNNITTLGDPALVYKRALELLVRLAEHGLVHGDFNEFNILVTEEMKVIVIDFPQMVSINHLNAAELFYRDVENLANFFHRRFKLTTLYYPTLEKDVKRKADLDKEVFASGYFTNRQQQELERLMQDQDAHNDESDEEDEEQEEEDKEEGKEEEELVVTNEVKQEENEVVADITTTNTVSHDKGGKENEKDHENNNHEDEEDEDEEDESGSEMGSLDEDIAKAVIQRRQQNANFTANGGVNEAYVRSQVRRDLRQRDNHQFNKGLHRNVQKGRQKQKIRRQIKQGMSNGLFD</sequence>
<feature type="compositionally biased region" description="Acidic residues" evidence="15">
    <location>
        <begin position="330"/>
        <end position="352"/>
    </location>
</feature>
<evidence type="ECO:0000256" key="15">
    <source>
        <dbReference type="SAM" id="MobiDB-lite"/>
    </source>
</evidence>
<feature type="compositionally biased region" description="Basic and acidic residues" evidence="15">
    <location>
        <begin position="376"/>
        <end position="393"/>
    </location>
</feature>
<evidence type="ECO:0000256" key="14">
    <source>
        <dbReference type="ARBA" id="ARBA00068837"/>
    </source>
</evidence>
<dbReference type="EMBL" id="NBCO01000007">
    <property type="protein sequence ID" value="ORC90928.1"/>
    <property type="molecule type" value="Genomic_DNA"/>
</dbReference>
<feature type="compositionally biased region" description="Basic residues" evidence="15">
    <location>
        <begin position="460"/>
        <end position="478"/>
    </location>
</feature>
<evidence type="ECO:0000256" key="8">
    <source>
        <dbReference type="ARBA" id="ARBA00022777"/>
    </source>
</evidence>
<dbReference type="InterPro" id="IPR030484">
    <property type="entry name" value="Rio2"/>
</dbReference>
<dbReference type="InterPro" id="IPR036390">
    <property type="entry name" value="WH_DNA-bd_sf"/>
</dbReference>
<dbReference type="InterPro" id="IPR000687">
    <property type="entry name" value="RIO_kinase"/>
</dbReference>
<dbReference type="Pfam" id="PF01163">
    <property type="entry name" value="RIO1"/>
    <property type="match status" value="1"/>
</dbReference>
<dbReference type="GO" id="GO:0046872">
    <property type="term" value="F:metal ion binding"/>
    <property type="evidence" value="ECO:0007669"/>
    <property type="project" value="UniProtKB-KW"/>
</dbReference>
<dbReference type="Proteomes" id="UP000192257">
    <property type="component" value="Unassembled WGS sequence"/>
</dbReference>
<keyword evidence="18" id="KW-1185">Reference proteome</keyword>
<evidence type="ECO:0000256" key="12">
    <source>
        <dbReference type="ARBA" id="ARBA00048679"/>
    </source>
</evidence>
<dbReference type="FunFam" id="1.10.10.10:FF:000053">
    <property type="entry name" value="Serine/threonine-protein kinase RIO2"/>
    <property type="match status" value="1"/>
</dbReference>
<name>A0A1X0P272_9TRYP</name>
<protein>
    <recommendedName>
        <fullName evidence="13">Serine/threonine-protein kinase RIO2</fullName>
        <ecNumber evidence="3">2.7.11.1</ecNumber>
    </recommendedName>
    <alternativeName>
        <fullName evidence="14">Serine/threonine-protein kinase rio2</fullName>
    </alternativeName>
</protein>
<dbReference type="VEuPathDB" id="TriTrypDB:TM35_000073520"/>
<dbReference type="GeneID" id="39983578"/>
<evidence type="ECO:0000256" key="5">
    <source>
        <dbReference type="ARBA" id="ARBA00022679"/>
    </source>
</evidence>
<dbReference type="InterPro" id="IPR011009">
    <property type="entry name" value="Kinase-like_dom_sf"/>
</dbReference>
<proteinExistence type="inferred from homology"/>
<evidence type="ECO:0000256" key="7">
    <source>
        <dbReference type="ARBA" id="ARBA00022741"/>
    </source>
</evidence>
<dbReference type="GO" id="GO:0005524">
    <property type="term" value="F:ATP binding"/>
    <property type="evidence" value="ECO:0007669"/>
    <property type="project" value="UniProtKB-KW"/>
</dbReference>
<dbReference type="Gene3D" id="3.30.200.20">
    <property type="entry name" value="Phosphorylase Kinase, domain 1"/>
    <property type="match status" value="1"/>
</dbReference>
<dbReference type="PROSITE" id="PS01245">
    <property type="entry name" value="RIO1"/>
    <property type="match status" value="1"/>
</dbReference>
<dbReference type="Gene3D" id="1.10.10.10">
    <property type="entry name" value="Winged helix-like DNA-binding domain superfamily/Winged helix DNA-binding domain"/>
    <property type="match status" value="1"/>
</dbReference>
<dbReference type="GO" id="GO:0005829">
    <property type="term" value="C:cytosol"/>
    <property type="evidence" value="ECO:0007669"/>
    <property type="project" value="TreeGrafter"/>
</dbReference>
<keyword evidence="5" id="KW-0808">Transferase</keyword>